<gene>
    <name evidence="3" type="ORF">BXT84_10855</name>
</gene>
<dbReference type="Gene3D" id="2.40.260.10">
    <property type="entry name" value="Sortase"/>
    <property type="match status" value="1"/>
</dbReference>
<dbReference type="Pfam" id="PF04203">
    <property type="entry name" value="Sortase"/>
    <property type="match status" value="1"/>
</dbReference>
<evidence type="ECO:0000256" key="2">
    <source>
        <dbReference type="SAM" id="Phobius"/>
    </source>
</evidence>
<dbReference type="InterPro" id="IPR005754">
    <property type="entry name" value="Sortase"/>
</dbReference>
<feature type="transmembrane region" description="Helical" evidence="2">
    <location>
        <begin position="7"/>
        <end position="32"/>
    </location>
</feature>
<dbReference type="Proteomes" id="UP000325292">
    <property type="component" value="Chromosome"/>
</dbReference>
<keyword evidence="2" id="KW-1133">Transmembrane helix</keyword>
<accession>A0ABM6RSH4</accession>
<protein>
    <recommendedName>
        <fullName evidence="5">Sortase</fullName>
    </recommendedName>
</protein>
<dbReference type="InterPro" id="IPR023365">
    <property type="entry name" value="Sortase_dom-sf"/>
</dbReference>
<evidence type="ECO:0000256" key="1">
    <source>
        <dbReference type="ARBA" id="ARBA00022801"/>
    </source>
</evidence>
<keyword evidence="1" id="KW-0378">Hydrolase</keyword>
<keyword evidence="2" id="KW-0472">Membrane</keyword>
<keyword evidence="4" id="KW-1185">Reference proteome</keyword>
<sequence>MRRLVRVLVGIVTGLLALVVVMGIAGTALFGWSTVKETVLLADTLLFPYRPAHFHYRKLPGDWSTLPGPGVPLGTLVIPAIGIKAPTVQGTTFSQLRVAVGHYAASPLPGQPGNVVFSTLGLRTVRNLDAIRPGDRIIFRSRYGAFVYRVTKMEIVPQSDPNIIVPTTVSQLTLTSGYPFVVHDLHPTKQLIVWATPVSVPH</sequence>
<dbReference type="CDD" id="cd05828">
    <property type="entry name" value="Sortase_D_1"/>
    <property type="match status" value="1"/>
</dbReference>
<evidence type="ECO:0000313" key="3">
    <source>
        <dbReference type="EMBL" id="AUW94376.1"/>
    </source>
</evidence>
<dbReference type="NCBIfam" id="TIGR01076">
    <property type="entry name" value="sortase_fam"/>
    <property type="match status" value="1"/>
</dbReference>
<evidence type="ECO:0008006" key="5">
    <source>
        <dbReference type="Google" id="ProtNLM"/>
    </source>
</evidence>
<keyword evidence="2" id="KW-0812">Transmembrane</keyword>
<name>A0ABM6RSH4_9FIRM</name>
<dbReference type="InterPro" id="IPR041999">
    <property type="entry name" value="Sortase_D_1"/>
</dbReference>
<evidence type="ECO:0000313" key="4">
    <source>
        <dbReference type="Proteomes" id="UP000325292"/>
    </source>
</evidence>
<dbReference type="EMBL" id="CP019454">
    <property type="protein sequence ID" value="AUW94376.1"/>
    <property type="molecule type" value="Genomic_DNA"/>
</dbReference>
<dbReference type="SUPFAM" id="SSF63817">
    <property type="entry name" value="Sortase"/>
    <property type="match status" value="1"/>
</dbReference>
<organism evidence="3 4">
    <name type="scientific">Sulfobacillus thermotolerans</name>
    <dbReference type="NCBI Taxonomy" id="338644"/>
    <lineage>
        <taxon>Bacteria</taxon>
        <taxon>Bacillati</taxon>
        <taxon>Bacillota</taxon>
        <taxon>Clostridia</taxon>
        <taxon>Eubacteriales</taxon>
        <taxon>Clostridiales Family XVII. Incertae Sedis</taxon>
        <taxon>Sulfobacillus</taxon>
    </lineage>
</organism>
<reference evidence="3 4" key="1">
    <citation type="journal article" date="2019" name="Sci. Rep.">
        <title>Sulfobacillus thermotolerans: new insights into resistance and metabolic capacities of acidophilic chemolithotrophs.</title>
        <authorList>
            <person name="Panyushkina A.E."/>
            <person name="Babenko V.V."/>
            <person name="Nikitina A.S."/>
            <person name="Selezneva O.V."/>
            <person name="Tsaplina I.A."/>
            <person name="Letarova M.A."/>
            <person name="Kostryukova E.S."/>
            <person name="Letarov A.V."/>
        </authorList>
    </citation>
    <scope>NUCLEOTIDE SEQUENCE [LARGE SCALE GENOMIC DNA]</scope>
    <source>
        <strain evidence="3 4">Kr1</strain>
    </source>
</reference>
<proteinExistence type="predicted"/>